<dbReference type="PANTHER" id="PTHR24120:SF4">
    <property type="entry name" value="GH07239P"/>
    <property type="match status" value="1"/>
</dbReference>
<dbReference type="OrthoDB" id="10249700at2759"/>
<dbReference type="InterPro" id="IPR036770">
    <property type="entry name" value="Ankyrin_rpt-contain_sf"/>
</dbReference>
<protein>
    <submittedName>
        <fullName evidence="1">Ankyrin repeat protein 1</fullName>
    </submittedName>
</protein>
<comment type="caution">
    <text evidence="1">The sequence shown here is derived from an EMBL/GenBank/DDBJ whole genome shotgun (WGS) entry which is preliminary data.</text>
</comment>
<evidence type="ECO:0000313" key="1">
    <source>
        <dbReference type="EMBL" id="TNJ27576.1"/>
    </source>
</evidence>
<dbReference type="EMBL" id="VDLU01000003">
    <property type="protein sequence ID" value="TNJ27576.1"/>
    <property type="molecule type" value="Genomic_DNA"/>
</dbReference>
<dbReference type="Gene3D" id="1.25.40.20">
    <property type="entry name" value="Ankyrin repeat-containing domain"/>
    <property type="match status" value="2"/>
</dbReference>
<proteinExistence type="predicted"/>
<dbReference type="SMART" id="SM00248">
    <property type="entry name" value="ANK"/>
    <property type="match status" value="4"/>
</dbReference>
<dbReference type="PANTHER" id="PTHR24120">
    <property type="entry name" value="GH07239P"/>
    <property type="match status" value="1"/>
</dbReference>
<sequence>MSIGPVDSFDLVLESYLLPDSSGGEESLFTAVLRCQSSEELQELLSQADLSVRTTNQVLQGRVVPPQSTLLMWLLYARRQGLARALSAEHFNAMAGCQNSMGVTALMLAAELGDQELVSRLLPMEAGYQTHREDYFLPSGTKPTEWTEGRTALIYALQHRQLETALLLAPYEAGLFYRHEHLTRGVDRRKLYVVTYEWASSFLRTLWAAYGSSGEDDRPHDVPLAIATDNTPELGLSMVCETWHPAKSLVGSGTLTYSLGTSRVSQPVITPNQRSPLLSQNSSPYIPPSPSGLCELLKKLEGLLEEERWFIAALTGDLETICDHLKQNIGKKNAAGQTATMLACYCDHGDVLIEIIREEARQGVTEGRREVDMRDVHGNASLHYAIAFRAMDCLTILSAYDLLPVEPDTTETPIRPNNPCPDRGRCLTSFEYAERKGFLAARPYLVNVGYWL</sequence>
<evidence type="ECO:0000313" key="2">
    <source>
        <dbReference type="Proteomes" id="UP000315496"/>
    </source>
</evidence>
<dbReference type="Proteomes" id="UP000315496">
    <property type="component" value="Chromosome 3"/>
</dbReference>
<keyword evidence="2" id="KW-1185">Reference proteome</keyword>
<dbReference type="VEuPathDB" id="GiardiaDB:GMRT_14414"/>
<gene>
    <name evidence="1" type="ORF">GMRT_14414</name>
</gene>
<dbReference type="Pfam" id="PF12796">
    <property type="entry name" value="Ank_2"/>
    <property type="match status" value="2"/>
</dbReference>
<organism evidence="1 2">
    <name type="scientific">Giardia muris</name>
    <dbReference type="NCBI Taxonomy" id="5742"/>
    <lineage>
        <taxon>Eukaryota</taxon>
        <taxon>Metamonada</taxon>
        <taxon>Diplomonadida</taxon>
        <taxon>Hexamitidae</taxon>
        <taxon>Giardiinae</taxon>
        <taxon>Giardia</taxon>
    </lineage>
</organism>
<dbReference type="SUPFAM" id="SSF48403">
    <property type="entry name" value="Ankyrin repeat"/>
    <property type="match status" value="1"/>
</dbReference>
<accession>A0A4Z1SP49</accession>
<dbReference type="InterPro" id="IPR002110">
    <property type="entry name" value="Ankyrin_rpt"/>
</dbReference>
<dbReference type="AlphaFoldDB" id="A0A4Z1SP49"/>
<reference evidence="1 2" key="1">
    <citation type="submission" date="2019-05" db="EMBL/GenBank/DDBJ databases">
        <title>The compact genome of Giardia muris reveals important steps in the evolution of intestinal protozoan parasites.</title>
        <authorList>
            <person name="Xu F."/>
            <person name="Jimenez-Gonzalez A."/>
            <person name="Einarsson E."/>
            <person name="Astvaldsson A."/>
            <person name="Peirasmaki D."/>
            <person name="Eckmann L."/>
            <person name="Andersson J.O."/>
            <person name="Svard S.G."/>
            <person name="Jerlstrom-Hultqvist J."/>
        </authorList>
    </citation>
    <scope>NUCLEOTIDE SEQUENCE [LARGE SCALE GENOMIC DNA]</scope>
    <source>
        <strain evidence="1 2">Roberts-Thomson</strain>
    </source>
</reference>
<name>A0A4Z1SP49_GIAMU</name>